<organism evidence="2 3">
    <name type="scientific">Mytilus galloprovincialis</name>
    <name type="common">Mediterranean mussel</name>
    <dbReference type="NCBI Taxonomy" id="29158"/>
    <lineage>
        <taxon>Eukaryota</taxon>
        <taxon>Metazoa</taxon>
        <taxon>Spiralia</taxon>
        <taxon>Lophotrochozoa</taxon>
        <taxon>Mollusca</taxon>
        <taxon>Bivalvia</taxon>
        <taxon>Autobranchia</taxon>
        <taxon>Pteriomorphia</taxon>
        <taxon>Mytilida</taxon>
        <taxon>Mytiloidea</taxon>
        <taxon>Mytilidae</taxon>
        <taxon>Mytilinae</taxon>
        <taxon>Mytilus</taxon>
    </lineage>
</organism>
<sequence length="328" mass="37747">MSQWLLKKKKKHTEKSIKIRKTDAKPTIELHQHTFKQNKSSFSLQKVPIQARQCIHRKADDIYGFSVKDCKTEGNKKSRNPQGQDDKIYNDPWDIHCNVLNSDQTCCSVCLSKELEHSNDDKRTKNISILGTSATKSKSKRGTRDKVKNKTHRNERPEYLEDSDTGCEFSNSSDEESDYYEFLENIERRLKIDNSNCNPVIMPKWDSPFYEKGYQNRPVLRGIGFNARCADDVIYNSGSDHSSGFFETNSTTLTTYNSPNNDIVPKTCSSTEDLDMFSFPVDEPETISQETKSCKRNPGKVYQTGYGFKGNRLLGDLIQMNYEKQQLH</sequence>
<evidence type="ECO:0000256" key="1">
    <source>
        <dbReference type="SAM" id="MobiDB-lite"/>
    </source>
</evidence>
<dbReference type="EMBL" id="UYJE01008594">
    <property type="protein sequence ID" value="VDI65280.1"/>
    <property type="molecule type" value="Genomic_DNA"/>
</dbReference>
<keyword evidence="3" id="KW-1185">Reference proteome</keyword>
<proteinExistence type="predicted"/>
<feature type="compositionally biased region" description="Basic and acidic residues" evidence="1">
    <location>
        <begin position="142"/>
        <end position="159"/>
    </location>
</feature>
<protein>
    <submittedName>
        <fullName evidence="2">Uncharacterized protein</fullName>
    </submittedName>
</protein>
<gene>
    <name evidence="2" type="ORF">MGAL_10B085397</name>
</gene>
<accession>A0A8B6GL38</accession>
<evidence type="ECO:0000313" key="2">
    <source>
        <dbReference type="EMBL" id="VDI65280.1"/>
    </source>
</evidence>
<evidence type="ECO:0000313" key="3">
    <source>
        <dbReference type="Proteomes" id="UP000596742"/>
    </source>
</evidence>
<feature type="compositionally biased region" description="Polar residues" evidence="1">
    <location>
        <begin position="126"/>
        <end position="136"/>
    </location>
</feature>
<dbReference type="OrthoDB" id="10308751at2759"/>
<feature type="region of interest" description="Disordered" evidence="1">
    <location>
        <begin position="126"/>
        <end position="172"/>
    </location>
</feature>
<comment type="caution">
    <text evidence="2">The sequence shown here is derived from an EMBL/GenBank/DDBJ whole genome shotgun (WGS) entry which is preliminary data.</text>
</comment>
<dbReference type="AlphaFoldDB" id="A0A8B6GL38"/>
<dbReference type="Proteomes" id="UP000596742">
    <property type="component" value="Unassembled WGS sequence"/>
</dbReference>
<name>A0A8B6GL38_MYTGA</name>
<reference evidence="2" key="1">
    <citation type="submission" date="2018-11" db="EMBL/GenBank/DDBJ databases">
        <authorList>
            <person name="Alioto T."/>
            <person name="Alioto T."/>
        </authorList>
    </citation>
    <scope>NUCLEOTIDE SEQUENCE</scope>
</reference>